<dbReference type="PANTHER" id="PTHR10073">
    <property type="entry name" value="DNA MISMATCH REPAIR PROTEIN MLH, PMS, MUTL"/>
    <property type="match status" value="1"/>
</dbReference>
<evidence type="ECO:0000313" key="2">
    <source>
        <dbReference type="Proteomes" id="UP000472270"/>
    </source>
</evidence>
<keyword evidence="2" id="KW-1185">Reference proteome</keyword>
<dbReference type="GO" id="GO:0140664">
    <property type="term" value="F:ATP-dependent DNA damage sensor activity"/>
    <property type="evidence" value="ECO:0007669"/>
    <property type="project" value="InterPro"/>
</dbReference>
<dbReference type="InterPro" id="IPR037198">
    <property type="entry name" value="MutL_C_sf"/>
</dbReference>
<organism evidence="1 2">
    <name type="scientific">Sinocyclocheilus rhinocerous</name>
    <dbReference type="NCBI Taxonomy" id="307959"/>
    <lineage>
        <taxon>Eukaryota</taxon>
        <taxon>Metazoa</taxon>
        <taxon>Chordata</taxon>
        <taxon>Craniata</taxon>
        <taxon>Vertebrata</taxon>
        <taxon>Euteleostomi</taxon>
        <taxon>Actinopterygii</taxon>
        <taxon>Neopterygii</taxon>
        <taxon>Teleostei</taxon>
        <taxon>Ostariophysi</taxon>
        <taxon>Cypriniformes</taxon>
        <taxon>Cyprinidae</taxon>
        <taxon>Cyprininae</taxon>
        <taxon>Sinocyclocheilus</taxon>
    </lineage>
</organism>
<dbReference type="PANTHER" id="PTHR10073:SF47">
    <property type="entry name" value="DNA MISMATCH REPAIR PROTEIN MLH3"/>
    <property type="match status" value="1"/>
</dbReference>
<proteinExistence type="predicted"/>
<sequence length="227" mass="25185">MSSSWLAHYDSWLGKLVYINQVTGLSKYNSPPVEEAQVPCTTDVTNMAVSVISRTGGRNSVKDAQGPDSLSTLFSEWSNPVFIRPPEVAVDVTSGQAEGLAVKIHNILYPYRFTKNMIHTMRVINQVDKKFLACLINTTEQEASESSTNEGNLLVLVDQHAAHERVRLEGLVTDSYEDDPDTPGKKRLCSSSVIPPLEINVTEEELRLLRSVQLFESTFLFPPSSSL</sequence>
<dbReference type="GO" id="GO:0032300">
    <property type="term" value="C:mismatch repair complex"/>
    <property type="evidence" value="ECO:0007669"/>
    <property type="project" value="InterPro"/>
</dbReference>
<dbReference type="Gene3D" id="3.30.1540.20">
    <property type="entry name" value="MutL, C-terminal domain, dimerisation subdomain"/>
    <property type="match status" value="1"/>
</dbReference>
<evidence type="ECO:0000313" key="1">
    <source>
        <dbReference type="Ensembl" id="ENSSRHP00000070310.1"/>
    </source>
</evidence>
<dbReference type="GO" id="GO:0016887">
    <property type="term" value="F:ATP hydrolysis activity"/>
    <property type="evidence" value="ECO:0007669"/>
    <property type="project" value="InterPro"/>
</dbReference>
<name>A0A673L492_9TELE</name>
<dbReference type="Ensembl" id="ENSSRHT00000072229.1">
    <property type="protein sequence ID" value="ENSSRHP00000070310.1"/>
    <property type="gene ID" value="ENSSRHG00000034983.1"/>
</dbReference>
<protein>
    <submittedName>
        <fullName evidence="1">Uncharacterized protein</fullName>
    </submittedName>
</protein>
<reference evidence="1" key="1">
    <citation type="submission" date="2025-08" db="UniProtKB">
        <authorList>
            <consortium name="Ensembl"/>
        </authorList>
    </citation>
    <scope>IDENTIFICATION</scope>
</reference>
<dbReference type="InterPro" id="IPR038973">
    <property type="entry name" value="MutL/Mlh/Pms-like"/>
</dbReference>
<dbReference type="InterPro" id="IPR042120">
    <property type="entry name" value="MutL_C_dimsub"/>
</dbReference>
<dbReference type="AlphaFoldDB" id="A0A673L492"/>
<dbReference type="GO" id="GO:0006298">
    <property type="term" value="P:mismatch repair"/>
    <property type="evidence" value="ECO:0007669"/>
    <property type="project" value="InterPro"/>
</dbReference>
<dbReference type="Proteomes" id="UP000472270">
    <property type="component" value="Unassembled WGS sequence"/>
</dbReference>
<accession>A0A673L492</accession>
<reference evidence="1" key="2">
    <citation type="submission" date="2025-09" db="UniProtKB">
        <authorList>
            <consortium name="Ensembl"/>
        </authorList>
    </citation>
    <scope>IDENTIFICATION</scope>
</reference>
<dbReference type="SUPFAM" id="SSF118116">
    <property type="entry name" value="DNA mismatch repair protein MutL"/>
    <property type="match status" value="1"/>
</dbReference>